<organism evidence="1 2">
    <name type="scientific">Rhizobium freirei PRF 81</name>
    <dbReference type="NCBI Taxonomy" id="363754"/>
    <lineage>
        <taxon>Bacteria</taxon>
        <taxon>Pseudomonadati</taxon>
        <taxon>Pseudomonadota</taxon>
        <taxon>Alphaproteobacteria</taxon>
        <taxon>Hyphomicrobiales</taxon>
        <taxon>Rhizobiaceae</taxon>
        <taxon>Rhizobium/Agrobacterium group</taxon>
        <taxon>Rhizobium</taxon>
    </lineage>
</organism>
<name>N6V8M6_9HYPH</name>
<gene>
    <name evidence="1" type="ORF">RHSP_60580</name>
</gene>
<dbReference type="PATRIC" id="fig|363754.4.peg.288"/>
<dbReference type="AlphaFoldDB" id="N6V8M6"/>
<comment type="caution">
    <text evidence="1">The sequence shown here is derived from an EMBL/GenBank/DDBJ whole genome shotgun (WGS) entry which is preliminary data.</text>
</comment>
<dbReference type="Proteomes" id="UP000012429">
    <property type="component" value="Unassembled WGS sequence"/>
</dbReference>
<sequence length="105" mass="11683">MYTVPPGNFEGVLSPNDSMVRRLTLGVAQGWPPAEALPSCTGSFKSRAGSFSDQTPFKFRHRGQNMEDEATARRSSVYVFRQALEIDLSFAELFDDPDKVLNRAP</sequence>
<proteinExistence type="predicted"/>
<evidence type="ECO:0000313" key="1">
    <source>
        <dbReference type="EMBL" id="ENN89526.1"/>
    </source>
</evidence>
<reference evidence="1 2" key="1">
    <citation type="journal article" date="2012" name="BMC Genomics">
        <title>Genomic basis of broad host range and environmental adaptability of Rhizobium tropici CIAT 899 and Rhizobium sp. PRF 81 which are used in inoculants for common bean (Phaseolus vulgaris L.).</title>
        <authorList>
            <person name="Ormeno-Orrillo E."/>
            <person name="Menna P."/>
            <person name="Almeida L.G."/>
            <person name="Ollero F.J."/>
            <person name="Nicolas M.F."/>
            <person name="Pains Rodrigues E."/>
            <person name="Shigueyoshi Nakatani A."/>
            <person name="Silva Batista J.S."/>
            <person name="Oliveira Chueire L.M."/>
            <person name="Souza R.C."/>
            <person name="Ribeiro Vasconcelos A.T."/>
            <person name="Megias M."/>
            <person name="Hungria M."/>
            <person name="Martinez-Romero E."/>
        </authorList>
    </citation>
    <scope>NUCLEOTIDE SEQUENCE [LARGE SCALE GENOMIC DNA]</scope>
    <source>
        <strain evidence="1 2">PRF 81</strain>
    </source>
</reference>
<evidence type="ECO:0000313" key="2">
    <source>
        <dbReference type="Proteomes" id="UP000012429"/>
    </source>
</evidence>
<dbReference type="EMBL" id="AQHN01000005">
    <property type="protein sequence ID" value="ENN89526.1"/>
    <property type="molecule type" value="Genomic_DNA"/>
</dbReference>
<keyword evidence="2" id="KW-1185">Reference proteome</keyword>
<accession>N6V8M6</accession>
<protein>
    <submittedName>
        <fullName evidence="1">Uncharacterized protein</fullName>
    </submittedName>
</protein>